<name>A0AB72VBB1_CORGB</name>
<dbReference type="Proteomes" id="UP000006698">
    <property type="component" value="Chromosome"/>
</dbReference>
<reference evidence="1" key="1">
    <citation type="journal article" date="2007" name="Microbiology">
        <title>Comparative analysis of the Corynebacterium glutamicum group and complete genome sequence of strain R.</title>
        <authorList>
            <person name="Yukawa H."/>
            <person name="Omumasaba C.A."/>
            <person name="Nonaka H."/>
            <person name="Kos P."/>
            <person name="Okai N."/>
            <person name="Suzuki N."/>
            <person name="Suda M."/>
            <person name="Tsuge Y."/>
            <person name="Watanabe J."/>
            <person name="Ikeda Y."/>
            <person name="Vertes A.A."/>
            <person name="Inui M."/>
        </authorList>
    </citation>
    <scope>NUCLEOTIDE SEQUENCE</scope>
    <source>
        <strain evidence="1">R</strain>
    </source>
</reference>
<accession>A0AB72VBB1</accession>
<organism evidence="1">
    <name type="scientific">Corynebacterium glutamicum (strain R)</name>
    <dbReference type="NCBI Taxonomy" id="340322"/>
    <lineage>
        <taxon>Bacteria</taxon>
        <taxon>Bacillati</taxon>
        <taxon>Actinomycetota</taxon>
        <taxon>Actinomycetes</taxon>
        <taxon>Mycobacteriales</taxon>
        <taxon>Corynebacteriaceae</taxon>
        <taxon>Corynebacterium</taxon>
    </lineage>
</organism>
<evidence type="ECO:0000313" key="1">
    <source>
        <dbReference type="EMBL" id="BAF54765.1"/>
    </source>
</evidence>
<proteinExistence type="predicted"/>
<gene>
    <name evidence="1" type="ordered locus">cgR_1771</name>
</gene>
<dbReference type="KEGG" id="cgt:cgR_1771"/>
<dbReference type="EMBL" id="AP009044">
    <property type="protein sequence ID" value="BAF54765.1"/>
    <property type="molecule type" value="Genomic_DNA"/>
</dbReference>
<sequence length="262" mass="27129">MPVKGVRLIAMTSDLKTIGMDFAKWQDAVEAAIASQRLEVTGEVRGGQLIQFSDDSGAQINILAVEPFATFAGFNSATVAYGHVSMINDVLSLVDIIDPFGTPVATITCNLAQGPLLVDEPVQRWQQIRITALGIDVEVHDNADAYIRNGGETVGMLVSEGAEKIASGSGAVIPDASAEFSARVLSAEYRTNTLTGQRFIHATVDGLFAFDVCLPDAPELPARDSVLAGKVMLTAAVIPTEVTGCGGSGGGCGSGSCGCGGH</sequence>
<dbReference type="AlphaFoldDB" id="A0AB72VBB1"/>
<protein>
    <submittedName>
        <fullName evidence="1">Uncharacterized protein</fullName>
    </submittedName>
</protein>